<dbReference type="AlphaFoldDB" id="A0A1X2GV16"/>
<evidence type="ECO:0000256" key="1">
    <source>
        <dbReference type="SAM" id="MobiDB-lite"/>
    </source>
</evidence>
<feature type="region of interest" description="Disordered" evidence="1">
    <location>
        <begin position="216"/>
        <end position="235"/>
    </location>
</feature>
<keyword evidence="3" id="KW-1185">Reference proteome</keyword>
<gene>
    <name evidence="2" type="ORF">DM01DRAFT_1331359</name>
</gene>
<evidence type="ECO:0000313" key="2">
    <source>
        <dbReference type="EMBL" id="ORX61885.1"/>
    </source>
</evidence>
<dbReference type="STRING" id="101127.A0A1X2GV16"/>
<dbReference type="Proteomes" id="UP000242146">
    <property type="component" value="Unassembled WGS sequence"/>
</dbReference>
<proteinExistence type="predicted"/>
<dbReference type="OrthoDB" id="2285950at2759"/>
<accession>A0A1X2GV16</accession>
<protein>
    <submittedName>
        <fullName evidence="2">Uncharacterized protein</fullName>
    </submittedName>
</protein>
<sequence>MVTRLPFSRRLIGLTKRQMFFPKAKKKNDQDYIPAESSWPNGSRSDLVLEPKSSCLGLPPIIVEFQHSVNKVFMKRATEYALQAFKRYDIDPIVFIVCMNTVLAEVEELTQPADILGSFGLFLTQSTSVTDLVRDDPTMEYLKTLALDHYASVIGNQVHIVDFVKDMLHTQNKQYEHLLTLAPSQSLQVAIRNAQTKQQEFENHLFGLDSGNSTPLSPAIPSASSSSAPSTSSTAEYQRNMSFISEFKEARIREGKRRMNWRACFDEGRKNGLLLSYKNANSLKHQFQKYEKS</sequence>
<comment type="caution">
    <text evidence="2">The sequence shown here is derived from an EMBL/GenBank/DDBJ whole genome shotgun (WGS) entry which is preliminary data.</text>
</comment>
<reference evidence="2 3" key="1">
    <citation type="submission" date="2016-07" db="EMBL/GenBank/DDBJ databases">
        <title>Pervasive Adenine N6-methylation of Active Genes in Fungi.</title>
        <authorList>
            <consortium name="DOE Joint Genome Institute"/>
            <person name="Mondo S.J."/>
            <person name="Dannebaum R.O."/>
            <person name="Kuo R.C."/>
            <person name="Labutti K."/>
            <person name="Haridas S."/>
            <person name="Kuo A."/>
            <person name="Salamov A."/>
            <person name="Ahrendt S.R."/>
            <person name="Lipzen A."/>
            <person name="Sullivan W."/>
            <person name="Andreopoulos W.B."/>
            <person name="Clum A."/>
            <person name="Lindquist E."/>
            <person name="Daum C."/>
            <person name="Ramamoorthy G.K."/>
            <person name="Gryganskyi A."/>
            <person name="Culley D."/>
            <person name="Magnuson J.K."/>
            <person name="James T.Y."/>
            <person name="O'Malley M.A."/>
            <person name="Stajich J.E."/>
            <person name="Spatafora J.W."/>
            <person name="Visel A."/>
            <person name="Grigoriev I.V."/>
        </authorList>
    </citation>
    <scope>NUCLEOTIDE SEQUENCE [LARGE SCALE GENOMIC DNA]</scope>
    <source>
        <strain evidence="2 3">NRRL 3301</strain>
    </source>
</reference>
<evidence type="ECO:0000313" key="3">
    <source>
        <dbReference type="Proteomes" id="UP000242146"/>
    </source>
</evidence>
<organism evidence="2 3">
    <name type="scientific">Hesseltinella vesiculosa</name>
    <dbReference type="NCBI Taxonomy" id="101127"/>
    <lineage>
        <taxon>Eukaryota</taxon>
        <taxon>Fungi</taxon>
        <taxon>Fungi incertae sedis</taxon>
        <taxon>Mucoromycota</taxon>
        <taxon>Mucoromycotina</taxon>
        <taxon>Mucoromycetes</taxon>
        <taxon>Mucorales</taxon>
        <taxon>Cunninghamellaceae</taxon>
        <taxon>Hesseltinella</taxon>
    </lineage>
</organism>
<dbReference type="EMBL" id="MCGT01000002">
    <property type="protein sequence ID" value="ORX61885.1"/>
    <property type="molecule type" value="Genomic_DNA"/>
</dbReference>
<name>A0A1X2GV16_9FUNG</name>